<protein>
    <submittedName>
        <fullName evidence="1">Uncharacterized protein</fullName>
    </submittedName>
</protein>
<sequence>MANITRRLFLGRAAVAAPVAMIPAVATSAEAGAQAETLSATPIRDDGKIFRLAKEYRRARKAYEHLKEAAAEAQRRFEAGKPRQPFSEPYTAAECAERDALSVADLLEGRWGPLLTAHRKRSEAWKAQATKAWKAEVEAFRRSSGYEEAQDASSRAYRVMSDIAEKLYATRAQTVNGMLVKACIQAKDDYDAWLFEREIIKDLRTLKRAGAVVATKAQGA</sequence>
<evidence type="ECO:0000313" key="1">
    <source>
        <dbReference type="EMBL" id="WAJ27401.1"/>
    </source>
</evidence>
<evidence type="ECO:0000313" key="2">
    <source>
        <dbReference type="Proteomes" id="UP001163223"/>
    </source>
</evidence>
<reference evidence="1" key="1">
    <citation type="submission" date="2022-11" db="EMBL/GenBank/DDBJ databases">
        <title>beta-Carotene-producing bacterium, Jeongeuplla avenae sp. nov., alleviates the salt stress of Arabidopsis seedlings.</title>
        <authorList>
            <person name="Jiang L."/>
            <person name="Lee J."/>
        </authorList>
    </citation>
    <scope>NUCLEOTIDE SEQUENCE</scope>
    <source>
        <strain evidence="1">DY_R2A_6</strain>
    </source>
</reference>
<organism evidence="1 2">
    <name type="scientific">Antarcticirhabdus aurantiaca</name>
    <dbReference type="NCBI Taxonomy" id="2606717"/>
    <lineage>
        <taxon>Bacteria</taxon>
        <taxon>Pseudomonadati</taxon>
        <taxon>Pseudomonadota</taxon>
        <taxon>Alphaproteobacteria</taxon>
        <taxon>Hyphomicrobiales</taxon>
        <taxon>Aurantimonadaceae</taxon>
        <taxon>Antarcticirhabdus</taxon>
    </lineage>
</organism>
<accession>A0ACD4NKP9</accession>
<gene>
    <name evidence="1" type="ORF">OXU80_21525</name>
</gene>
<dbReference type="Proteomes" id="UP001163223">
    <property type="component" value="Chromosome"/>
</dbReference>
<keyword evidence="2" id="KW-1185">Reference proteome</keyword>
<dbReference type="EMBL" id="CP113520">
    <property type="protein sequence ID" value="WAJ27401.1"/>
    <property type="molecule type" value="Genomic_DNA"/>
</dbReference>
<name>A0ACD4NKP9_9HYPH</name>
<proteinExistence type="predicted"/>